<organism evidence="5 6">
    <name type="scientific">Leptobrachium leishanense</name>
    <name type="common">Leishan spiny toad</name>
    <dbReference type="NCBI Taxonomy" id="445787"/>
    <lineage>
        <taxon>Eukaryota</taxon>
        <taxon>Metazoa</taxon>
        <taxon>Chordata</taxon>
        <taxon>Craniata</taxon>
        <taxon>Vertebrata</taxon>
        <taxon>Euteleostomi</taxon>
        <taxon>Amphibia</taxon>
        <taxon>Batrachia</taxon>
        <taxon>Anura</taxon>
        <taxon>Pelobatoidea</taxon>
        <taxon>Megophryidae</taxon>
        <taxon>Leptobrachium</taxon>
    </lineage>
</organism>
<evidence type="ECO:0000256" key="1">
    <source>
        <dbReference type="ARBA" id="ARBA00007323"/>
    </source>
</evidence>
<dbReference type="Proteomes" id="UP000694569">
    <property type="component" value="Unplaced"/>
</dbReference>
<reference evidence="5" key="1">
    <citation type="submission" date="2025-08" db="UniProtKB">
        <authorList>
            <consortium name="Ensembl"/>
        </authorList>
    </citation>
    <scope>IDENTIFICATION</scope>
</reference>
<name>A0A8C5Q222_9ANUR</name>
<dbReference type="PANTHER" id="PTHR11639">
    <property type="entry name" value="S100 CALCIUM-BINDING PROTEIN"/>
    <property type="match status" value="1"/>
</dbReference>
<dbReference type="GO" id="GO:0048471">
    <property type="term" value="C:perinuclear region of cytoplasm"/>
    <property type="evidence" value="ECO:0007669"/>
    <property type="project" value="TreeGrafter"/>
</dbReference>
<evidence type="ECO:0000256" key="2">
    <source>
        <dbReference type="ARBA" id="ARBA00022723"/>
    </source>
</evidence>
<protein>
    <recommendedName>
        <fullName evidence="4">S100/CaBP-9k-type calcium binding subdomain domain-containing protein</fullName>
    </recommendedName>
</protein>
<dbReference type="PROSITE" id="PS00018">
    <property type="entry name" value="EF_HAND_1"/>
    <property type="match status" value="1"/>
</dbReference>
<dbReference type="AlphaFoldDB" id="A0A8C5Q222"/>
<proteinExistence type="inferred from homology"/>
<keyword evidence="2" id="KW-0479">Metal-binding</keyword>
<keyword evidence="6" id="KW-1185">Reference proteome</keyword>
<sequence length="93" mass="10805">MSAQKTEAERSVHTLVKVFFDYAKKEGKDNTLSFSEFSQLVTKEFPHMLKDVSLEAKMKELDINKDNELAFYEFWRLTGELAKGVQKDLKAKK</sequence>
<evidence type="ECO:0000256" key="3">
    <source>
        <dbReference type="ARBA" id="ARBA00022837"/>
    </source>
</evidence>
<dbReference type="SMART" id="SM01394">
    <property type="entry name" value="S_100"/>
    <property type="match status" value="1"/>
</dbReference>
<dbReference type="GO" id="GO:0005615">
    <property type="term" value="C:extracellular space"/>
    <property type="evidence" value="ECO:0007669"/>
    <property type="project" value="TreeGrafter"/>
</dbReference>
<keyword evidence="3" id="KW-0106">Calcium</keyword>
<evidence type="ECO:0000259" key="4">
    <source>
        <dbReference type="SMART" id="SM01394"/>
    </source>
</evidence>
<dbReference type="Pfam" id="PF01023">
    <property type="entry name" value="S_100"/>
    <property type="match status" value="1"/>
</dbReference>
<dbReference type="OrthoDB" id="8442111at2759"/>
<comment type="similarity">
    <text evidence="1">Belongs to the S-100 family.</text>
</comment>
<dbReference type="PANTHER" id="PTHR11639:SF134">
    <property type="entry name" value="PROTEIN S100-A1-RELATED"/>
    <property type="match status" value="1"/>
</dbReference>
<dbReference type="GeneTree" id="ENSGT01070000255800"/>
<dbReference type="InterPro" id="IPR018247">
    <property type="entry name" value="EF_Hand_1_Ca_BS"/>
</dbReference>
<reference evidence="5" key="2">
    <citation type="submission" date="2025-09" db="UniProtKB">
        <authorList>
            <consortium name="Ensembl"/>
        </authorList>
    </citation>
    <scope>IDENTIFICATION</scope>
</reference>
<dbReference type="GO" id="GO:0005509">
    <property type="term" value="F:calcium ion binding"/>
    <property type="evidence" value="ECO:0007669"/>
    <property type="project" value="TreeGrafter"/>
</dbReference>
<feature type="domain" description="S100/CaBP-9k-type calcium binding subdomain" evidence="4">
    <location>
        <begin position="8"/>
        <end position="50"/>
    </location>
</feature>
<evidence type="ECO:0000313" key="5">
    <source>
        <dbReference type="Ensembl" id="ENSLLEP00000031454.1"/>
    </source>
</evidence>
<dbReference type="InterPro" id="IPR011992">
    <property type="entry name" value="EF-hand-dom_pair"/>
</dbReference>
<evidence type="ECO:0000313" key="6">
    <source>
        <dbReference type="Proteomes" id="UP000694569"/>
    </source>
</evidence>
<dbReference type="GO" id="GO:0048306">
    <property type="term" value="F:calcium-dependent protein binding"/>
    <property type="evidence" value="ECO:0007669"/>
    <property type="project" value="TreeGrafter"/>
</dbReference>
<dbReference type="Gene3D" id="1.10.238.10">
    <property type="entry name" value="EF-hand"/>
    <property type="match status" value="1"/>
</dbReference>
<dbReference type="Ensembl" id="ENSLLET00000032663.1">
    <property type="protein sequence ID" value="ENSLLEP00000031454.1"/>
    <property type="gene ID" value="ENSLLEG00000019935.1"/>
</dbReference>
<dbReference type="SUPFAM" id="SSF47473">
    <property type="entry name" value="EF-hand"/>
    <property type="match status" value="1"/>
</dbReference>
<accession>A0A8C5Q222</accession>
<dbReference type="InterPro" id="IPR013787">
    <property type="entry name" value="S100_Ca-bd_sub"/>
</dbReference>